<feature type="domain" description="Type I restriction modification DNA specificity" evidence="6">
    <location>
        <begin position="3"/>
        <end position="163"/>
    </location>
</feature>
<dbReference type="PANTHER" id="PTHR30408:SF12">
    <property type="entry name" value="TYPE I RESTRICTION ENZYME MJAVIII SPECIFICITY SUBUNIT"/>
    <property type="match status" value="1"/>
</dbReference>
<keyword evidence="4" id="KW-0175">Coiled coil</keyword>
<feature type="region of interest" description="Disordered" evidence="5">
    <location>
        <begin position="1"/>
        <end position="26"/>
    </location>
</feature>
<evidence type="ECO:0000256" key="2">
    <source>
        <dbReference type="ARBA" id="ARBA00022747"/>
    </source>
</evidence>
<dbReference type="PANTHER" id="PTHR30408">
    <property type="entry name" value="TYPE-1 RESTRICTION ENZYME ECOKI SPECIFICITY PROTEIN"/>
    <property type="match status" value="1"/>
</dbReference>
<dbReference type="CDD" id="cd17256">
    <property type="entry name" value="RMtype1_S_EcoJA65PI-TRD1-CR1_like"/>
    <property type="match status" value="1"/>
</dbReference>
<evidence type="ECO:0000256" key="1">
    <source>
        <dbReference type="ARBA" id="ARBA00010923"/>
    </source>
</evidence>
<keyword evidence="2" id="KW-0680">Restriction system</keyword>
<sequence length="407" mass="45244">MTSTWNTKPLKEVSGFQGGSQPPKSQFVSVPQEGYVRLLQIRDFKSDDKAVYIPVTKKIRTCSEDDILIGRYGASVGQIHRGKSGAYNVALIKTIPDDEVIDRNYFYYFLNSALFQRPLMNIAARSAQAGFSKEDIANFPVPVPPLLEQKRIVAILDEAFAGTEAAIANTEKNLANARELFDSYLNAIFSQDARKWHKDTLDNVVDETCSLSYGIVQPGKEFPNGLPVVRPTDLTKKVITLDNLKHINPDLAKSYKRTTLIGNDLLLCVRGSTGVVSIAASELAGANVTRGIVPIRFNSSVLTQEFGYYLLKSPSVQEQIKEKTYGAALMQINIRDMKKLKLSIPPLNKQTDLSSMLDDLSFETRRLESIYQQKLTALAELKQSLLQKAFTGELTAEMHKEAEEAVA</sequence>
<evidence type="ECO:0000313" key="8">
    <source>
        <dbReference type="Proteomes" id="UP000294914"/>
    </source>
</evidence>
<name>A0A4R8IX47_9GAMM</name>
<organism evidence="7 8">
    <name type="scientific">Thiohalophilus thiocyanatoxydans</name>
    <dbReference type="NCBI Taxonomy" id="381308"/>
    <lineage>
        <taxon>Bacteria</taxon>
        <taxon>Pseudomonadati</taxon>
        <taxon>Pseudomonadota</taxon>
        <taxon>Gammaproteobacteria</taxon>
        <taxon>Thiohalomonadales</taxon>
        <taxon>Thiohalophilaceae</taxon>
        <taxon>Thiohalophilus</taxon>
    </lineage>
</organism>
<evidence type="ECO:0000256" key="3">
    <source>
        <dbReference type="ARBA" id="ARBA00023125"/>
    </source>
</evidence>
<protein>
    <submittedName>
        <fullName evidence="7">Type I restriction enzyme S subunit</fullName>
    </submittedName>
</protein>
<feature type="domain" description="Type I restriction modification DNA specificity" evidence="6">
    <location>
        <begin position="223"/>
        <end position="367"/>
    </location>
</feature>
<dbReference type="InterPro" id="IPR044946">
    <property type="entry name" value="Restrct_endonuc_typeI_TRD_sf"/>
</dbReference>
<dbReference type="GO" id="GO:0009307">
    <property type="term" value="P:DNA restriction-modification system"/>
    <property type="evidence" value="ECO:0007669"/>
    <property type="project" value="UniProtKB-KW"/>
</dbReference>
<evidence type="ECO:0000259" key="6">
    <source>
        <dbReference type="Pfam" id="PF01420"/>
    </source>
</evidence>
<keyword evidence="3" id="KW-0238">DNA-binding</keyword>
<dbReference type="Proteomes" id="UP000294914">
    <property type="component" value="Unassembled WGS sequence"/>
</dbReference>
<dbReference type="EMBL" id="SOQX01000002">
    <property type="protein sequence ID" value="TDY02427.1"/>
    <property type="molecule type" value="Genomic_DNA"/>
</dbReference>
<keyword evidence="8" id="KW-1185">Reference proteome</keyword>
<gene>
    <name evidence="7" type="ORF">EDC23_0796</name>
</gene>
<feature type="coiled-coil region" evidence="4">
    <location>
        <begin position="160"/>
        <end position="187"/>
    </location>
</feature>
<dbReference type="AlphaFoldDB" id="A0A4R8IX47"/>
<reference evidence="7 8" key="1">
    <citation type="submission" date="2019-03" db="EMBL/GenBank/DDBJ databases">
        <title>Genomic Encyclopedia of Type Strains, Phase IV (KMG-IV): sequencing the most valuable type-strain genomes for metagenomic binning, comparative biology and taxonomic classification.</title>
        <authorList>
            <person name="Goeker M."/>
        </authorList>
    </citation>
    <scope>NUCLEOTIDE SEQUENCE [LARGE SCALE GENOMIC DNA]</scope>
    <source>
        <strain evidence="7 8">DSM 16326</strain>
    </source>
</reference>
<dbReference type="CDD" id="cd17263">
    <property type="entry name" value="RMtype1_S_AbaB8300I-TRD1-CR1_like"/>
    <property type="match status" value="1"/>
</dbReference>
<comment type="caution">
    <text evidence="7">The sequence shown here is derived from an EMBL/GenBank/DDBJ whole genome shotgun (WGS) entry which is preliminary data.</text>
</comment>
<evidence type="ECO:0000256" key="5">
    <source>
        <dbReference type="SAM" id="MobiDB-lite"/>
    </source>
</evidence>
<proteinExistence type="inferred from homology"/>
<comment type="similarity">
    <text evidence="1">Belongs to the type-I restriction system S methylase family.</text>
</comment>
<dbReference type="InterPro" id="IPR000055">
    <property type="entry name" value="Restrct_endonuc_typeI_TRD"/>
</dbReference>
<dbReference type="Pfam" id="PF01420">
    <property type="entry name" value="Methylase_S"/>
    <property type="match status" value="2"/>
</dbReference>
<dbReference type="GO" id="GO:0003677">
    <property type="term" value="F:DNA binding"/>
    <property type="evidence" value="ECO:0007669"/>
    <property type="project" value="UniProtKB-KW"/>
</dbReference>
<dbReference type="InterPro" id="IPR052021">
    <property type="entry name" value="Type-I_RS_S_subunit"/>
</dbReference>
<dbReference type="Gene3D" id="3.90.220.20">
    <property type="entry name" value="DNA methylase specificity domains"/>
    <property type="match status" value="2"/>
</dbReference>
<dbReference type="SUPFAM" id="SSF116734">
    <property type="entry name" value="DNA methylase specificity domain"/>
    <property type="match status" value="2"/>
</dbReference>
<evidence type="ECO:0000256" key="4">
    <source>
        <dbReference type="SAM" id="Coils"/>
    </source>
</evidence>
<accession>A0A4R8IX47</accession>
<evidence type="ECO:0000313" key="7">
    <source>
        <dbReference type="EMBL" id="TDY02427.1"/>
    </source>
</evidence>
<dbReference type="OrthoDB" id="398435at2"/>
<dbReference type="RefSeq" id="WP_134081410.1">
    <property type="nucleotide sequence ID" value="NZ_SOQX01000002.1"/>
</dbReference>